<dbReference type="OrthoDB" id="4424523at2759"/>
<protein>
    <submittedName>
        <fullName evidence="1">Uncharacterized protein</fullName>
    </submittedName>
</protein>
<reference evidence="1 2" key="1">
    <citation type="journal article" date="2018" name="PLoS Genet.">
        <title>Repeat elements organise 3D genome structure and mediate transcription in the filamentous fungus Epichloe festucae.</title>
        <authorList>
            <person name="Winter D.J."/>
            <person name="Ganley A.R.D."/>
            <person name="Young C.A."/>
            <person name="Liachko I."/>
            <person name="Schardl C.L."/>
            <person name="Dupont P.Y."/>
            <person name="Berry D."/>
            <person name="Ram A."/>
            <person name="Scott B."/>
            <person name="Cox M.P."/>
        </authorList>
    </citation>
    <scope>NUCLEOTIDE SEQUENCE [LARGE SCALE GENOMIC DNA]</scope>
    <source>
        <strain evidence="1 2">Fl1</strain>
    </source>
</reference>
<dbReference type="Proteomes" id="UP000594364">
    <property type="component" value="Chromosome 3"/>
</dbReference>
<organism evidence="1 2">
    <name type="scientific">Epichloe festucae (strain Fl1)</name>
    <dbReference type="NCBI Taxonomy" id="877507"/>
    <lineage>
        <taxon>Eukaryota</taxon>
        <taxon>Fungi</taxon>
        <taxon>Dikarya</taxon>
        <taxon>Ascomycota</taxon>
        <taxon>Pezizomycotina</taxon>
        <taxon>Sordariomycetes</taxon>
        <taxon>Hypocreomycetidae</taxon>
        <taxon>Hypocreales</taxon>
        <taxon>Clavicipitaceae</taxon>
        <taxon>Epichloe</taxon>
    </lineage>
</organism>
<evidence type="ECO:0000313" key="1">
    <source>
        <dbReference type="EMBL" id="QPG98791.1"/>
    </source>
</evidence>
<dbReference type="AlphaFoldDB" id="A0A7S9KR38"/>
<dbReference type="EMBL" id="CP031387">
    <property type="protein sequence ID" value="QPG98791.1"/>
    <property type="molecule type" value="Genomic_DNA"/>
</dbReference>
<proteinExistence type="predicted"/>
<keyword evidence="2" id="KW-1185">Reference proteome</keyword>
<evidence type="ECO:0000313" key="2">
    <source>
        <dbReference type="Proteomes" id="UP000594364"/>
    </source>
</evidence>
<accession>A0A7S9KR38</accession>
<sequence>MAKPAELEKEVQEALALALAIMKVTHFRPSPYPHIYVYKMSESFPLWGGAVWVHVDNTPIPLDDDARTLYTRALADPASMTDAEVRAIMLRPPADEEDELCRKECGLGFDELTAKAQRREKLSYTEGKILFRGVAWSARAEMSRPRLRLPQEDKDLTYGAVEAVTPQALRDVREDAIAATQADLGARQAALDYHHEADSMSFIYSRNIPWQEHILGSDHATVCGLAFFHPPSPAWDAFRTKVQTAVTHGMNWKSGVIKDRIRDMFTLHWVASTATGTALQEQFVALRQEPDFPPGLRRDAFLYVDDEAVASSEELRPFVWLWEPEDATLGPARVNINHIFPTLMARLTQRDLHGEQRSKPYRTGPELEMMHQAAAMSHNDQGTWDKVWPARPTLM</sequence>
<gene>
    <name evidence="1" type="ORF">C2857_000085</name>
</gene>
<name>A0A7S9KR38_EPIFF</name>